<evidence type="ECO:0000313" key="1">
    <source>
        <dbReference type="EMBL" id="SFE30136.1"/>
    </source>
</evidence>
<dbReference type="EMBL" id="FOLQ01000012">
    <property type="protein sequence ID" value="SFE30136.1"/>
    <property type="molecule type" value="Genomic_DNA"/>
</dbReference>
<dbReference type="AlphaFoldDB" id="A0A1I1ZEH3"/>
<gene>
    <name evidence="1" type="ORF">SAMN05216167_11297</name>
</gene>
<dbReference type="STRING" id="662367.SAMN05216167_11297"/>
<protein>
    <submittedName>
        <fullName evidence="1">Uncharacterized protein</fullName>
    </submittedName>
</protein>
<keyword evidence="2" id="KW-1185">Reference proteome</keyword>
<proteinExistence type="predicted"/>
<organism evidence="1 2">
    <name type="scientific">Spirosoma endophyticum</name>
    <dbReference type="NCBI Taxonomy" id="662367"/>
    <lineage>
        <taxon>Bacteria</taxon>
        <taxon>Pseudomonadati</taxon>
        <taxon>Bacteroidota</taxon>
        <taxon>Cytophagia</taxon>
        <taxon>Cytophagales</taxon>
        <taxon>Cytophagaceae</taxon>
        <taxon>Spirosoma</taxon>
    </lineage>
</organism>
<reference evidence="1 2" key="1">
    <citation type="submission" date="2016-10" db="EMBL/GenBank/DDBJ databases">
        <authorList>
            <person name="de Groot N.N."/>
        </authorList>
    </citation>
    <scope>NUCLEOTIDE SEQUENCE [LARGE SCALE GENOMIC DNA]</scope>
    <source>
        <strain evidence="1 2">DSM 26130</strain>
    </source>
</reference>
<dbReference type="Proteomes" id="UP000198598">
    <property type="component" value="Unassembled WGS sequence"/>
</dbReference>
<evidence type="ECO:0000313" key="2">
    <source>
        <dbReference type="Proteomes" id="UP000198598"/>
    </source>
</evidence>
<sequence>MVWIERGRPRGVKQADYVGLLFSKSFRTELIFNPNPFFTF</sequence>
<accession>A0A1I1ZEH3</accession>
<name>A0A1I1ZEH3_9BACT</name>